<feature type="region of interest" description="Disordered" evidence="1">
    <location>
        <begin position="426"/>
        <end position="454"/>
    </location>
</feature>
<dbReference type="Proteomes" id="UP001154078">
    <property type="component" value="Chromosome 11"/>
</dbReference>
<dbReference type="InterPro" id="IPR013783">
    <property type="entry name" value="Ig-like_fold"/>
</dbReference>
<dbReference type="Gene3D" id="2.60.40.10">
    <property type="entry name" value="Immunoglobulins"/>
    <property type="match status" value="2"/>
</dbReference>
<keyword evidence="5" id="KW-1185">Reference proteome</keyword>
<feature type="transmembrane region" description="Helical" evidence="2">
    <location>
        <begin position="572"/>
        <end position="596"/>
    </location>
</feature>
<feature type="region of interest" description="Disordered" evidence="1">
    <location>
        <begin position="515"/>
        <end position="549"/>
    </location>
</feature>
<name>A0A9P0AXP5_BRAAE</name>
<dbReference type="AlphaFoldDB" id="A0A9P0AXP5"/>
<dbReference type="EMBL" id="OV121142">
    <property type="protein sequence ID" value="CAH0549701.1"/>
    <property type="molecule type" value="Genomic_DNA"/>
</dbReference>
<dbReference type="SMART" id="SM00060">
    <property type="entry name" value="FN3"/>
    <property type="match status" value="2"/>
</dbReference>
<feature type="domain" description="Fibronectin type-III" evidence="3">
    <location>
        <begin position="30"/>
        <end position="127"/>
    </location>
</feature>
<accession>A0A9P0AXP5</accession>
<feature type="domain" description="Fibronectin type-III" evidence="3">
    <location>
        <begin position="128"/>
        <end position="230"/>
    </location>
</feature>
<feature type="region of interest" description="Disordered" evidence="1">
    <location>
        <begin position="468"/>
        <end position="499"/>
    </location>
</feature>
<dbReference type="OrthoDB" id="6244967at2759"/>
<protein>
    <recommendedName>
        <fullName evidence="3">Fibronectin type-III domain-containing protein</fullName>
    </recommendedName>
</protein>
<evidence type="ECO:0000256" key="1">
    <source>
        <dbReference type="SAM" id="MobiDB-lite"/>
    </source>
</evidence>
<dbReference type="CDD" id="cd00063">
    <property type="entry name" value="FN3"/>
    <property type="match status" value="2"/>
</dbReference>
<dbReference type="InterPro" id="IPR003961">
    <property type="entry name" value="FN3_dom"/>
</dbReference>
<feature type="transmembrane region" description="Helical" evidence="2">
    <location>
        <begin position="6"/>
        <end position="24"/>
    </location>
</feature>
<gene>
    <name evidence="4" type="ORF">MELIAE_LOCUS2771</name>
</gene>
<keyword evidence="2" id="KW-1133">Transmembrane helix</keyword>
<evidence type="ECO:0000313" key="5">
    <source>
        <dbReference type="Proteomes" id="UP001154078"/>
    </source>
</evidence>
<dbReference type="InterPro" id="IPR036116">
    <property type="entry name" value="FN3_sf"/>
</dbReference>
<dbReference type="PROSITE" id="PS50853">
    <property type="entry name" value="FN3"/>
    <property type="match status" value="2"/>
</dbReference>
<evidence type="ECO:0000256" key="2">
    <source>
        <dbReference type="SAM" id="Phobius"/>
    </source>
</evidence>
<reference evidence="4" key="1">
    <citation type="submission" date="2021-12" db="EMBL/GenBank/DDBJ databases">
        <authorList>
            <person name="King R."/>
        </authorList>
    </citation>
    <scope>NUCLEOTIDE SEQUENCE</scope>
</reference>
<feature type="compositionally biased region" description="Low complexity" evidence="1">
    <location>
        <begin position="515"/>
        <end position="541"/>
    </location>
</feature>
<dbReference type="SUPFAM" id="SSF49265">
    <property type="entry name" value="Fibronectin type III"/>
    <property type="match status" value="1"/>
</dbReference>
<dbReference type="Pfam" id="PF00041">
    <property type="entry name" value="fn3"/>
    <property type="match status" value="1"/>
</dbReference>
<evidence type="ECO:0000313" key="4">
    <source>
        <dbReference type="EMBL" id="CAH0549701.1"/>
    </source>
</evidence>
<proteinExistence type="predicted"/>
<organism evidence="4 5">
    <name type="scientific">Brassicogethes aeneus</name>
    <name type="common">Rape pollen beetle</name>
    <name type="synonym">Meligethes aeneus</name>
    <dbReference type="NCBI Taxonomy" id="1431903"/>
    <lineage>
        <taxon>Eukaryota</taxon>
        <taxon>Metazoa</taxon>
        <taxon>Ecdysozoa</taxon>
        <taxon>Arthropoda</taxon>
        <taxon>Hexapoda</taxon>
        <taxon>Insecta</taxon>
        <taxon>Pterygota</taxon>
        <taxon>Neoptera</taxon>
        <taxon>Endopterygota</taxon>
        <taxon>Coleoptera</taxon>
        <taxon>Polyphaga</taxon>
        <taxon>Cucujiformia</taxon>
        <taxon>Nitidulidae</taxon>
        <taxon>Meligethinae</taxon>
        <taxon>Brassicogethes</taxon>
    </lineage>
</organism>
<sequence>MKKRDWIFYVAILGMQIVVMDATYGPEAKVPNRCTIKGLQCRMHTATLHWKNGDDDKRMVKYIIQYNTSYDPDQWHTMVNFVPGHMNQWLVTMKPWATYNFRIIAVNNVGSSEPSLPTRKDCYSPRGPPKNPENVTVVAEMNKLIIRWNALKPIDQAAPALRYHVYYRRSYRGFTYKKVIVGNWLLDHIVIANQSSYYNYRVKVQSVNSFGEALSVPSTSFSHNKTTEPGYKPEWDWKILKKNDNVTVIEIETIPDKYDTNFGVYQIDYKLRDDNVFKTTNFSLLRKPIVIELQNKQLYLLRLCTMDGEYYVYSNDKFIDTKVGKPKPLVPIWYQVGLPTTRLLPVTVATTKLLSVTTKKIPFTLATTTTTNRPTAVTTKLLPKTTTNRPTTVTTKRLPVSFTTSTTKKSPVTVRTTTKRPTITTKRSPVTVRTTTNRPTTTTKRSPVTTTNRPTTVTKRLPVSFRTSTTKKPPVTVRTTTNRPTRTTKRSPVTTTNRPTTVTKKRLPVSFITRTTTTNKPTPPVTFTTTTSTTDRSTSTSILPPPNDFSTDSVDLDNDDFNKEMLLENEEALTIFLFVLIAFAGILALVMIVMFVRSCVMIECLYCCRGYKTDMPPMMIIERGVSSSGGSILDLTMEAKENLKSPIEKPTCNELKTFKEYKSFDEIQICNEVPFNVTNVPPPQPVPKGILQTQISNTLERNKKKAMLKKSNSIKWSDDQKPEINENKEVPLLMSVNEPLPNDIVKNGPQDIVANIQQNLPLVNLSDDQSASVMKDLSETENVPFPNITIVNGPQEAGDKIQPNISVVDLSEKEQLCCFANEEFSCISTIQMSDGSQGNMAPRPKPKPKCFCKPKPPVIKGYEPGLPTVSEYPNDAKLYHETFL</sequence>
<evidence type="ECO:0000259" key="3">
    <source>
        <dbReference type="PROSITE" id="PS50853"/>
    </source>
</evidence>
<keyword evidence="2" id="KW-0472">Membrane</keyword>
<keyword evidence="2" id="KW-0812">Transmembrane</keyword>